<dbReference type="AlphaFoldDB" id="A0A1F7VCH2"/>
<dbReference type="Proteomes" id="UP000178264">
    <property type="component" value="Unassembled WGS sequence"/>
</dbReference>
<sequence>MDGTWNSDADWVTAAISIKPASAANSAPTVASVSDTPDPTNPNRSVTFATDWNDGDSGETAKVKICKSNSLTNQVCDGGSWASSTAFTTNDPEYLVYDVAGGDAGQTRDYWAFVCDDEAACSAGTAGSFSVNAVSSVPNVRFR</sequence>
<proteinExistence type="predicted"/>
<accession>A0A1F7VCH2</accession>
<feature type="compositionally biased region" description="Polar residues" evidence="1">
    <location>
        <begin position="27"/>
        <end position="50"/>
    </location>
</feature>
<gene>
    <name evidence="2" type="ORF">A3I42_00530</name>
</gene>
<name>A0A1F7VCH2_9BACT</name>
<protein>
    <submittedName>
        <fullName evidence="2">Uncharacterized protein</fullName>
    </submittedName>
</protein>
<evidence type="ECO:0000313" key="3">
    <source>
        <dbReference type="Proteomes" id="UP000178264"/>
    </source>
</evidence>
<dbReference type="EMBL" id="MGER01000048">
    <property type="protein sequence ID" value="OGL87848.1"/>
    <property type="molecule type" value="Genomic_DNA"/>
</dbReference>
<organism evidence="2 3">
    <name type="scientific">Candidatus Uhrbacteria bacterium RIFCSPLOWO2_02_FULL_49_11</name>
    <dbReference type="NCBI Taxonomy" id="1802409"/>
    <lineage>
        <taxon>Bacteria</taxon>
        <taxon>Candidatus Uhriibacteriota</taxon>
    </lineage>
</organism>
<comment type="caution">
    <text evidence="2">The sequence shown here is derived from an EMBL/GenBank/DDBJ whole genome shotgun (WGS) entry which is preliminary data.</text>
</comment>
<feature type="region of interest" description="Disordered" evidence="1">
    <location>
        <begin position="27"/>
        <end position="53"/>
    </location>
</feature>
<evidence type="ECO:0000313" key="2">
    <source>
        <dbReference type="EMBL" id="OGL87848.1"/>
    </source>
</evidence>
<evidence type="ECO:0000256" key="1">
    <source>
        <dbReference type="SAM" id="MobiDB-lite"/>
    </source>
</evidence>
<reference evidence="2 3" key="1">
    <citation type="journal article" date="2016" name="Nat. Commun.">
        <title>Thousands of microbial genomes shed light on interconnected biogeochemical processes in an aquifer system.</title>
        <authorList>
            <person name="Anantharaman K."/>
            <person name="Brown C.T."/>
            <person name="Hug L.A."/>
            <person name="Sharon I."/>
            <person name="Castelle C.J."/>
            <person name="Probst A.J."/>
            <person name="Thomas B.C."/>
            <person name="Singh A."/>
            <person name="Wilkins M.J."/>
            <person name="Karaoz U."/>
            <person name="Brodie E.L."/>
            <person name="Williams K.H."/>
            <person name="Hubbard S.S."/>
            <person name="Banfield J.F."/>
        </authorList>
    </citation>
    <scope>NUCLEOTIDE SEQUENCE [LARGE SCALE GENOMIC DNA]</scope>
</reference>